<dbReference type="EMBL" id="RJJX01000038">
    <property type="protein sequence ID" value="RUT72880.1"/>
    <property type="molecule type" value="Genomic_DNA"/>
</dbReference>
<evidence type="ECO:0000313" key="1">
    <source>
        <dbReference type="EMBL" id="RUT72880.1"/>
    </source>
</evidence>
<protein>
    <submittedName>
        <fullName evidence="1">DUF452 family protein</fullName>
    </submittedName>
</protein>
<dbReference type="Proteomes" id="UP000282985">
    <property type="component" value="Unassembled WGS sequence"/>
</dbReference>
<reference evidence="1 2" key="1">
    <citation type="submission" date="2018-11" db="EMBL/GenBank/DDBJ databases">
        <title>Parancylomarina longa gen. nov., sp. nov., isolated from sediments of southern Okinawa.</title>
        <authorList>
            <person name="Fu T."/>
        </authorList>
    </citation>
    <scope>NUCLEOTIDE SEQUENCE [LARGE SCALE GENOMIC DNA]</scope>
    <source>
        <strain evidence="1 2">T3-2 S1-C</strain>
    </source>
</reference>
<evidence type="ECO:0000313" key="2">
    <source>
        <dbReference type="Proteomes" id="UP000282985"/>
    </source>
</evidence>
<name>A0A434AER1_9BACT</name>
<accession>A0A434AER1</accession>
<dbReference type="InterPro" id="IPR029058">
    <property type="entry name" value="AB_hydrolase_fold"/>
</dbReference>
<comment type="caution">
    <text evidence="1">The sequence shown here is derived from an EMBL/GenBank/DDBJ whole genome shotgun (WGS) entry which is preliminary data.</text>
</comment>
<dbReference type="SUPFAM" id="SSF53474">
    <property type="entry name" value="alpha/beta-Hydrolases"/>
    <property type="match status" value="1"/>
</dbReference>
<proteinExistence type="predicted"/>
<gene>
    <name evidence="1" type="ORF">DLK05_16150</name>
</gene>
<sequence>MKTTWLKKSNSEKCILFMNGWGCDSHPFEMLTSIEYDVLVCYDYCDILIKPEVEHLFDKYEEIHLIAWSLGVYVGNLILNHWKELFTSTIAINGTLSPIDNLKGISPAVFQATIDQLNDKNLEKFWNRMCGSKSEFIEFQNIKPKRIIEDQKNELKILQNVIQNHIVDWNLFNIVLIGGKDLIFSSDNQIRAWGIDHNIIIKDEFPHYCFNRWKSWDDLIENLIGENTKNK</sequence>
<keyword evidence="2" id="KW-1185">Reference proteome</keyword>
<dbReference type="OrthoDB" id="7688089at2"/>
<dbReference type="AlphaFoldDB" id="A0A434AER1"/>
<dbReference type="Pfam" id="PF04301">
    <property type="entry name" value="BioG"/>
    <property type="match status" value="1"/>
</dbReference>
<organism evidence="1 2">
    <name type="scientific">Ancylomarina longa</name>
    <dbReference type="NCBI Taxonomy" id="2487017"/>
    <lineage>
        <taxon>Bacteria</taxon>
        <taxon>Pseudomonadati</taxon>
        <taxon>Bacteroidota</taxon>
        <taxon>Bacteroidia</taxon>
        <taxon>Marinilabiliales</taxon>
        <taxon>Marinifilaceae</taxon>
        <taxon>Ancylomarina</taxon>
    </lineage>
</organism>
<dbReference type="InterPro" id="IPR007398">
    <property type="entry name" value="BioG"/>
</dbReference>
<dbReference type="RefSeq" id="WP_127344995.1">
    <property type="nucleotide sequence ID" value="NZ_RJJX01000038.1"/>
</dbReference>